<feature type="region of interest" description="Disordered" evidence="1">
    <location>
        <begin position="119"/>
        <end position="139"/>
    </location>
</feature>
<protein>
    <submittedName>
        <fullName evidence="3">Uncharacterized protein</fullName>
    </submittedName>
</protein>
<dbReference type="RefSeq" id="WP_125967898.1">
    <property type="nucleotide sequence ID" value="NZ_QXGK01000004.1"/>
</dbReference>
<organism evidence="3 4">
    <name type="scientific">Bifidobacterium samirii</name>
    <dbReference type="NCBI Taxonomy" id="2306974"/>
    <lineage>
        <taxon>Bacteria</taxon>
        <taxon>Bacillati</taxon>
        <taxon>Actinomycetota</taxon>
        <taxon>Actinomycetes</taxon>
        <taxon>Bifidobacteriales</taxon>
        <taxon>Bifidobacteriaceae</taxon>
        <taxon>Bifidobacterium</taxon>
    </lineage>
</organism>
<keyword evidence="2" id="KW-0472">Membrane</keyword>
<comment type="caution">
    <text evidence="3">The sequence shown here is derived from an EMBL/GenBank/DDBJ whole genome shotgun (WGS) entry which is preliminary data.</text>
</comment>
<gene>
    <name evidence="3" type="ORF">D2E24_0626</name>
</gene>
<dbReference type="Proteomes" id="UP000287470">
    <property type="component" value="Unassembled WGS sequence"/>
</dbReference>
<reference evidence="3 4" key="1">
    <citation type="submission" date="2018-09" db="EMBL/GenBank/DDBJ databases">
        <title>Characterization of the phylogenetic diversity of five novel species belonging to the genus Bifidobacterium.</title>
        <authorList>
            <person name="Lugli G.A."/>
            <person name="Duranti S."/>
            <person name="Milani C."/>
        </authorList>
    </citation>
    <scope>NUCLEOTIDE SEQUENCE [LARGE SCALE GENOMIC DNA]</scope>
    <source>
        <strain evidence="3 4">2033B</strain>
    </source>
</reference>
<keyword evidence="4" id="KW-1185">Reference proteome</keyword>
<keyword evidence="2" id="KW-1133">Transmembrane helix</keyword>
<accession>A0A430FVH9</accession>
<evidence type="ECO:0000256" key="2">
    <source>
        <dbReference type="SAM" id="Phobius"/>
    </source>
</evidence>
<evidence type="ECO:0000256" key="1">
    <source>
        <dbReference type="SAM" id="MobiDB-lite"/>
    </source>
</evidence>
<dbReference type="AlphaFoldDB" id="A0A430FVH9"/>
<evidence type="ECO:0000313" key="4">
    <source>
        <dbReference type="Proteomes" id="UP000287470"/>
    </source>
</evidence>
<proteinExistence type="predicted"/>
<sequence>MWFPFDAMFSMFSIVSAIITLVIIGMLIAIPVHLSRERREIRQAWHDGYAHAMAVHQATPGASAASVVSAGSDAPSSGGSRDPGSGFRSRSDAWAAGYRQAVGEHGWRWSERDSQELWHNPHATGDAARIIARSQPPMA</sequence>
<name>A0A430FVH9_9BIFI</name>
<feature type="transmembrane region" description="Helical" evidence="2">
    <location>
        <begin position="12"/>
        <end position="34"/>
    </location>
</feature>
<feature type="region of interest" description="Disordered" evidence="1">
    <location>
        <begin position="64"/>
        <end position="89"/>
    </location>
</feature>
<dbReference type="EMBL" id="QXGK01000004">
    <property type="protein sequence ID" value="RSX57778.1"/>
    <property type="molecule type" value="Genomic_DNA"/>
</dbReference>
<keyword evidence="2" id="KW-0812">Transmembrane</keyword>
<evidence type="ECO:0000313" key="3">
    <source>
        <dbReference type="EMBL" id="RSX57778.1"/>
    </source>
</evidence>
<feature type="compositionally biased region" description="Low complexity" evidence="1">
    <location>
        <begin position="64"/>
        <end position="88"/>
    </location>
</feature>